<dbReference type="PIRSF" id="PIRSF005900">
    <property type="entry name" value="Dps"/>
    <property type="match status" value="1"/>
</dbReference>
<evidence type="ECO:0000313" key="4">
    <source>
        <dbReference type="EMBL" id="AEI40584.1"/>
    </source>
</evidence>
<dbReference type="InterPro" id="IPR002177">
    <property type="entry name" value="DPS_DNA-bd"/>
</dbReference>
<protein>
    <submittedName>
        <fullName evidence="4">Dps</fullName>
    </submittedName>
</protein>
<dbReference type="GO" id="GO:0008199">
    <property type="term" value="F:ferric iron binding"/>
    <property type="evidence" value="ECO:0007669"/>
    <property type="project" value="InterPro"/>
</dbReference>
<dbReference type="Pfam" id="PF00210">
    <property type="entry name" value="Ferritin"/>
    <property type="match status" value="1"/>
</dbReference>
<dbReference type="InterPro" id="IPR023188">
    <property type="entry name" value="DPS_DNA-bd_CS"/>
</dbReference>
<accession>F8FRM7</accession>
<name>F8FRM7_PAEMK</name>
<dbReference type="EMBL" id="CP002869">
    <property type="protein sequence ID" value="AEI40584.1"/>
    <property type="molecule type" value="Genomic_DNA"/>
</dbReference>
<evidence type="ECO:0000256" key="2">
    <source>
        <dbReference type="RuleBase" id="RU003875"/>
    </source>
</evidence>
<dbReference type="InterPro" id="IPR008331">
    <property type="entry name" value="Ferritin_DPS_dom"/>
</dbReference>
<dbReference type="HOGENOM" id="CLU_098183_2_2_9"/>
<dbReference type="GO" id="GO:0016722">
    <property type="term" value="F:oxidoreductase activity, acting on metal ions"/>
    <property type="evidence" value="ECO:0007669"/>
    <property type="project" value="InterPro"/>
</dbReference>
<dbReference type="AlphaFoldDB" id="F8FRM7"/>
<evidence type="ECO:0000256" key="1">
    <source>
        <dbReference type="ARBA" id="ARBA00009497"/>
    </source>
</evidence>
<dbReference type="InterPro" id="IPR009078">
    <property type="entry name" value="Ferritin-like_SF"/>
</dbReference>
<dbReference type="CDD" id="cd01043">
    <property type="entry name" value="DPS"/>
    <property type="match status" value="1"/>
</dbReference>
<dbReference type="PANTHER" id="PTHR42932:SF1">
    <property type="entry name" value="GENERAL STRESS PROTEIN 20U"/>
    <property type="match status" value="1"/>
</dbReference>
<dbReference type="SUPFAM" id="SSF47240">
    <property type="entry name" value="Ferritin-like"/>
    <property type="match status" value="1"/>
</dbReference>
<reference evidence="5" key="1">
    <citation type="submission" date="2011-06" db="EMBL/GenBank/DDBJ databases">
        <title>Complete genome sequence of Paenibacillus mucilaginosus KNP414.</title>
        <authorList>
            <person name="Wang J."/>
            <person name="Hu S."/>
            <person name="Hu X."/>
            <person name="Zhang B."/>
            <person name="Dong D."/>
            <person name="Zhang S."/>
            <person name="Zhao K."/>
            <person name="Wu D."/>
        </authorList>
    </citation>
    <scope>NUCLEOTIDE SEQUENCE [LARGE SCALE GENOMIC DNA]</scope>
    <source>
        <strain evidence="5">KNP414</strain>
    </source>
</reference>
<feature type="domain" description="Ferritin/DPS" evidence="3">
    <location>
        <begin position="22"/>
        <end position="159"/>
    </location>
</feature>
<dbReference type="Gene3D" id="1.20.1260.10">
    <property type="match status" value="1"/>
</dbReference>
<dbReference type="PRINTS" id="PR01346">
    <property type="entry name" value="HELNAPAPROT"/>
</dbReference>
<sequence>MLFYVLPNDRREILYMSKPLLEVLNTQIANWTLLFTKLHNYHWYVKGPQFFTLHLKFEELYTEAALHVDNLAERLLALGGSPVATLHEVIQLSTVKDARGQEKAEEMVRSVVEDFGIVIGELKEGMSLASAEGDETTGDMLLAIHSSLEKHVWMLRSFLG</sequence>
<dbReference type="PATRIC" id="fig|1036673.3.peg.1809"/>
<organism evidence="4 5">
    <name type="scientific">Paenibacillus mucilaginosus (strain KNP414)</name>
    <dbReference type="NCBI Taxonomy" id="1036673"/>
    <lineage>
        <taxon>Bacteria</taxon>
        <taxon>Bacillati</taxon>
        <taxon>Bacillota</taxon>
        <taxon>Bacilli</taxon>
        <taxon>Bacillales</taxon>
        <taxon>Paenibacillaceae</taxon>
        <taxon>Paenibacillus</taxon>
    </lineage>
</organism>
<dbReference type="PROSITE" id="PS00818">
    <property type="entry name" value="DPS_1"/>
    <property type="match status" value="1"/>
</dbReference>
<evidence type="ECO:0000259" key="3">
    <source>
        <dbReference type="Pfam" id="PF00210"/>
    </source>
</evidence>
<dbReference type="PANTHER" id="PTHR42932">
    <property type="entry name" value="GENERAL STRESS PROTEIN 20U"/>
    <property type="match status" value="1"/>
</dbReference>
<proteinExistence type="inferred from homology"/>
<dbReference type="InterPro" id="IPR012347">
    <property type="entry name" value="Ferritin-like"/>
</dbReference>
<gene>
    <name evidence="4" type="primary">dps</name>
    <name evidence="4" type="ordered locus">KNP414_02023</name>
</gene>
<dbReference type="PROSITE" id="PS00819">
    <property type="entry name" value="DPS_2"/>
    <property type="match status" value="1"/>
</dbReference>
<evidence type="ECO:0000313" key="5">
    <source>
        <dbReference type="Proteomes" id="UP000006620"/>
    </source>
</evidence>
<comment type="similarity">
    <text evidence="1 2">Belongs to the Dps family.</text>
</comment>
<dbReference type="Proteomes" id="UP000006620">
    <property type="component" value="Chromosome"/>
</dbReference>
<dbReference type="KEGG" id="pms:KNP414_02023"/>
<reference evidence="4 5" key="2">
    <citation type="journal article" date="2013" name="Genome Announc.">
        <title>Genome Sequence of Growth-Improving Paenibacillus mucilaginosus Strain KNP414.</title>
        <authorList>
            <person name="Lu J.J."/>
            <person name="Wang J.F."/>
            <person name="Hu X.F."/>
        </authorList>
    </citation>
    <scope>NUCLEOTIDE SEQUENCE [LARGE SCALE GENOMIC DNA]</scope>
    <source>
        <strain evidence="4 5">KNP414</strain>
    </source>
</reference>